<dbReference type="InterPro" id="IPR007499">
    <property type="entry name" value="ERF_bacteria_virus"/>
</dbReference>
<dbReference type="RefSeq" id="WP_016111475.1">
    <property type="nucleotide sequence ID" value="NZ_KB976191.1"/>
</dbReference>
<dbReference type="Pfam" id="PF04404">
    <property type="entry name" value="ERF"/>
    <property type="match status" value="1"/>
</dbReference>
<evidence type="ECO:0000313" key="3">
    <source>
        <dbReference type="Proteomes" id="UP000014018"/>
    </source>
</evidence>
<dbReference type="EMBL" id="AHFB01000084">
    <property type="protein sequence ID" value="EOO30762.1"/>
    <property type="molecule type" value="Genomic_DNA"/>
</dbReference>
<feature type="compositionally biased region" description="Polar residues" evidence="1">
    <location>
        <begin position="158"/>
        <end position="167"/>
    </location>
</feature>
<comment type="caution">
    <text evidence="2">The sequence shown here is derived from an EMBL/GenBank/DDBJ whole genome shotgun (WGS) entry which is preliminary data.</text>
</comment>
<proteinExistence type="predicted"/>
<evidence type="ECO:0000256" key="1">
    <source>
        <dbReference type="SAM" id="MobiDB-lite"/>
    </source>
</evidence>
<sequence length="247" mass="26884">MRMSDSIKEIAAAFTKFQAEVNNPKNTATNPQFKSSYAPLDVVINEVKPILSKHGLSFLQSTGSEGENVVIKTLVTHESGEWIESEPLILPAYQVGKGGSKNYTAQGCGSAITYGRRYSLTAMLGISSEDDDDGNHASERQGNTTEEIRSMGGRGKENNSWSTQVPKNDTNAVAASGAQKKAMRAKIANISKWTGQNNEITEEAIKNKIGFTSFTELTKVQASEALNVLGKWEDSYRPKEGQDTNNI</sequence>
<reference evidence="2 3" key="1">
    <citation type="submission" date="2012-12" db="EMBL/GenBank/DDBJ databases">
        <title>The Genome Sequence of Bacillus cereus VD133.</title>
        <authorList>
            <consortium name="The Broad Institute Genome Sequencing Platform"/>
            <consortium name="The Broad Institute Genome Sequencing Center for Infectious Disease"/>
            <person name="Feldgarden M."/>
            <person name="Van der Auwera G.A."/>
            <person name="Mahillon J."/>
            <person name="Duprez V."/>
            <person name="Timmery S."/>
            <person name="Mattelet C."/>
            <person name="Dierick K."/>
            <person name="Sun M."/>
            <person name="Yu Z."/>
            <person name="Zhu L."/>
            <person name="Hu X."/>
            <person name="Shank E.B."/>
            <person name="Swiecicka I."/>
            <person name="Hansen B.M."/>
            <person name="Andrup L."/>
            <person name="Walker B."/>
            <person name="Young S.K."/>
            <person name="Zeng Q."/>
            <person name="Gargeya S."/>
            <person name="Fitzgerald M."/>
            <person name="Haas B."/>
            <person name="Abouelleil A."/>
            <person name="Alvarado L."/>
            <person name="Arachchi H.M."/>
            <person name="Berlin A.M."/>
            <person name="Chapman S.B."/>
            <person name="Dewar J."/>
            <person name="Goldberg J."/>
            <person name="Griggs A."/>
            <person name="Gujja S."/>
            <person name="Hansen M."/>
            <person name="Howarth C."/>
            <person name="Imamovic A."/>
            <person name="Larimer J."/>
            <person name="McCowan C."/>
            <person name="Murphy C."/>
            <person name="Neiman D."/>
            <person name="Pearson M."/>
            <person name="Priest M."/>
            <person name="Roberts A."/>
            <person name="Saif S."/>
            <person name="Shea T."/>
            <person name="Sisk P."/>
            <person name="Sykes S."/>
            <person name="Wortman J."/>
            <person name="Nusbaum C."/>
            <person name="Birren B."/>
        </authorList>
    </citation>
    <scope>NUCLEOTIDE SEQUENCE [LARGE SCALE GENOMIC DNA]</scope>
    <source>
        <strain evidence="2 3">VD133</strain>
    </source>
</reference>
<name>A0A9W5V0T1_BACCE</name>
<evidence type="ECO:0000313" key="2">
    <source>
        <dbReference type="EMBL" id="EOO30762.1"/>
    </source>
</evidence>
<organism evidence="2 3">
    <name type="scientific">Bacillus cereus VD133</name>
    <dbReference type="NCBI Taxonomy" id="1053233"/>
    <lineage>
        <taxon>Bacteria</taxon>
        <taxon>Bacillati</taxon>
        <taxon>Bacillota</taxon>
        <taxon>Bacilli</taxon>
        <taxon>Bacillales</taxon>
        <taxon>Bacillaceae</taxon>
        <taxon>Bacillus</taxon>
        <taxon>Bacillus cereus group</taxon>
    </lineage>
</organism>
<feature type="region of interest" description="Disordered" evidence="1">
    <location>
        <begin position="126"/>
        <end position="167"/>
    </location>
</feature>
<dbReference type="AlphaFoldDB" id="A0A9W5V0T1"/>
<evidence type="ECO:0008006" key="4">
    <source>
        <dbReference type="Google" id="ProtNLM"/>
    </source>
</evidence>
<feature type="compositionally biased region" description="Basic and acidic residues" evidence="1">
    <location>
        <begin position="146"/>
        <end position="157"/>
    </location>
</feature>
<accession>A0A9W5V0T1</accession>
<gene>
    <name evidence="2" type="ORF">IIU_05079</name>
</gene>
<dbReference type="Proteomes" id="UP000014018">
    <property type="component" value="Unassembled WGS sequence"/>
</dbReference>
<protein>
    <recommendedName>
        <fullName evidence="4">ERF family protein</fullName>
    </recommendedName>
</protein>